<feature type="region of interest" description="Disordered" evidence="4">
    <location>
        <begin position="30"/>
        <end position="53"/>
    </location>
</feature>
<evidence type="ECO:0000313" key="5">
    <source>
        <dbReference type="EMBL" id="SLM37867.1"/>
    </source>
</evidence>
<proteinExistence type="inferred from homology"/>
<feature type="compositionally biased region" description="Polar residues" evidence="4">
    <location>
        <begin position="138"/>
        <end position="150"/>
    </location>
</feature>
<evidence type="ECO:0000256" key="1">
    <source>
        <dbReference type="ARBA" id="ARBA00005781"/>
    </source>
</evidence>
<feature type="compositionally biased region" description="Low complexity" evidence="4">
    <location>
        <begin position="121"/>
        <end position="136"/>
    </location>
</feature>
<evidence type="ECO:0000256" key="2">
    <source>
        <dbReference type="ARBA" id="ARBA00022980"/>
    </source>
</evidence>
<protein>
    <submittedName>
        <fullName evidence="5">Translation protein SH3-like domain</fullName>
    </submittedName>
</protein>
<keyword evidence="6" id="KW-1185">Reference proteome</keyword>
<dbReference type="Gene3D" id="2.30.30.790">
    <property type="match status" value="1"/>
</dbReference>
<evidence type="ECO:0000313" key="6">
    <source>
        <dbReference type="Proteomes" id="UP000192927"/>
    </source>
</evidence>
<evidence type="ECO:0000256" key="3">
    <source>
        <dbReference type="ARBA" id="ARBA00023274"/>
    </source>
</evidence>
<sequence>MASATPTMRPLNCCKSIIRNSRRRHLSTRYLPTASAVSRRASPPPRLVSNIPGSSIVAPKTIRTYPPPPSTRKNFPTPINDVHTAQLAILDPTGARSRLLSKNNPDAARVGDVLLVRFKEPSSTSSTAKKPSSPAANDATSISSPTNPSANESYAGVCLNIRRRGVDTGILLRNHFTRVGVEMWVKIYSPNVAGIEVVQRKERRARRARLYYMRKPKHDRGNIQNVVTQYLKTTSLVRSGNIAGRKASAGKKKSKKT</sequence>
<dbReference type="InterPro" id="IPR001857">
    <property type="entry name" value="Ribosomal_bL19"/>
</dbReference>
<comment type="similarity">
    <text evidence="1">Belongs to the bacterial ribosomal protein bL19 family.</text>
</comment>
<dbReference type="InterPro" id="IPR038657">
    <property type="entry name" value="Ribosomal_bL19_sf"/>
</dbReference>
<dbReference type="AlphaFoldDB" id="A0A1W5D409"/>
<evidence type="ECO:0000256" key="4">
    <source>
        <dbReference type="SAM" id="MobiDB-lite"/>
    </source>
</evidence>
<dbReference type="GO" id="GO:0005762">
    <property type="term" value="C:mitochondrial large ribosomal subunit"/>
    <property type="evidence" value="ECO:0007669"/>
    <property type="project" value="TreeGrafter"/>
</dbReference>
<name>A0A1W5D409_9LECA</name>
<dbReference type="PANTHER" id="PTHR15680">
    <property type="entry name" value="RIBOSOMAL PROTEIN L19"/>
    <property type="match status" value="1"/>
</dbReference>
<keyword evidence="3" id="KW-0687">Ribonucleoprotein</keyword>
<dbReference type="GO" id="GO:0006412">
    <property type="term" value="P:translation"/>
    <property type="evidence" value="ECO:0007669"/>
    <property type="project" value="InterPro"/>
</dbReference>
<dbReference type="Pfam" id="PF01245">
    <property type="entry name" value="Ribosomal_L19"/>
    <property type="match status" value="1"/>
</dbReference>
<organism evidence="5 6">
    <name type="scientific">Lasallia pustulata</name>
    <dbReference type="NCBI Taxonomy" id="136370"/>
    <lineage>
        <taxon>Eukaryota</taxon>
        <taxon>Fungi</taxon>
        <taxon>Dikarya</taxon>
        <taxon>Ascomycota</taxon>
        <taxon>Pezizomycotina</taxon>
        <taxon>Lecanoromycetes</taxon>
        <taxon>OSLEUM clade</taxon>
        <taxon>Umbilicariomycetidae</taxon>
        <taxon>Umbilicariales</taxon>
        <taxon>Umbilicariaceae</taxon>
        <taxon>Lasallia</taxon>
    </lineage>
</organism>
<dbReference type="EMBL" id="FWEW01001957">
    <property type="protein sequence ID" value="SLM37867.1"/>
    <property type="molecule type" value="Genomic_DNA"/>
</dbReference>
<keyword evidence="2" id="KW-0689">Ribosomal protein</keyword>
<feature type="region of interest" description="Disordered" evidence="4">
    <location>
        <begin position="120"/>
        <end position="150"/>
    </location>
</feature>
<dbReference type="SUPFAM" id="SSF50104">
    <property type="entry name" value="Translation proteins SH3-like domain"/>
    <property type="match status" value="1"/>
</dbReference>
<reference evidence="6" key="1">
    <citation type="submission" date="2017-03" db="EMBL/GenBank/DDBJ databases">
        <authorList>
            <person name="Sharma R."/>
            <person name="Thines M."/>
        </authorList>
    </citation>
    <scope>NUCLEOTIDE SEQUENCE [LARGE SCALE GENOMIC DNA]</scope>
</reference>
<dbReference type="GO" id="GO:0003735">
    <property type="term" value="F:structural constituent of ribosome"/>
    <property type="evidence" value="ECO:0007669"/>
    <property type="project" value="InterPro"/>
</dbReference>
<accession>A0A1W5D409</accession>
<dbReference type="PANTHER" id="PTHR15680:SF9">
    <property type="entry name" value="LARGE RIBOSOMAL SUBUNIT PROTEIN BL19M"/>
    <property type="match status" value="1"/>
</dbReference>
<dbReference type="Proteomes" id="UP000192927">
    <property type="component" value="Unassembled WGS sequence"/>
</dbReference>
<dbReference type="InterPro" id="IPR008991">
    <property type="entry name" value="Translation_prot_SH3-like_sf"/>
</dbReference>